<evidence type="ECO:0000313" key="1">
    <source>
        <dbReference type="EMBL" id="QQP34641.1"/>
    </source>
</evidence>
<dbReference type="AlphaFoldDB" id="A0A7T8GNL9"/>
<evidence type="ECO:0000313" key="2">
    <source>
        <dbReference type="Proteomes" id="UP000595437"/>
    </source>
</evidence>
<dbReference type="Proteomes" id="UP000595437">
    <property type="component" value="Chromosome 17"/>
</dbReference>
<feature type="non-terminal residue" evidence="1">
    <location>
        <position position="50"/>
    </location>
</feature>
<name>A0A7T8GNL9_CALRO</name>
<proteinExistence type="predicted"/>
<sequence>CHSYPLTTSYEVKKVQGNYQESKKREELIHRGAQRHDDITENEFADYLAK</sequence>
<keyword evidence="2" id="KW-1185">Reference proteome</keyword>
<protein>
    <submittedName>
        <fullName evidence="1">Uncharacterized protein</fullName>
    </submittedName>
</protein>
<reference evidence="2" key="1">
    <citation type="submission" date="2021-01" db="EMBL/GenBank/DDBJ databases">
        <title>Caligus Genome Assembly.</title>
        <authorList>
            <person name="Gallardo-Escarate C."/>
        </authorList>
    </citation>
    <scope>NUCLEOTIDE SEQUENCE [LARGE SCALE GENOMIC DNA]</scope>
</reference>
<organism evidence="1 2">
    <name type="scientific">Caligus rogercresseyi</name>
    <name type="common">Sea louse</name>
    <dbReference type="NCBI Taxonomy" id="217165"/>
    <lineage>
        <taxon>Eukaryota</taxon>
        <taxon>Metazoa</taxon>
        <taxon>Ecdysozoa</taxon>
        <taxon>Arthropoda</taxon>
        <taxon>Crustacea</taxon>
        <taxon>Multicrustacea</taxon>
        <taxon>Hexanauplia</taxon>
        <taxon>Copepoda</taxon>
        <taxon>Siphonostomatoida</taxon>
        <taxon>Caligidae</taxon>
        <taxon>Caligus</taxon>
    </lineage>
</organism>
<accession>A0A7T8GNL9</accession>
<gene>
    <name evidence="1" type="ORF">FKW44_022594</name>
</gene>
<feature type="non-terminal residue" evidence="1">
    <location>
        <position position="1"/>
    </location>
</feature>
<dbReference type="EMBL" id="CP045906">
    <property type="protein sequence ID" value="QQP34641.1"/>
    <property type="molecule type" value="Genomic_DNA"/>
</dbReference>